<keyword evidence="1" id="KW-0472">Membrane</keyword>
<evidence type="ECO:0000256" key="1">
    <source>
        <dbReference type="SAM" id="Phobius"/>
    </source>
</evidence>
<keyword evidence="1" id="KW-1133">Transmembrane helix</keyword>
<dbReference type="Gene3D" id="1.10.287.210">
    <property type="match status" value="1"/>
</dbReference>
<evidence type="ECO:0000313" key="2">
    <source>
        <dbReference type="Ensembl" id="ENSPCLP00000016806.1"/>
    </source>
</evidence>
<accession>A0A669QRP5</accession>
<feature type="transmembrane region" description="Helical" evidence="1">
    <location>
        <begin position="6"/>
        <end position="25"/>
    </location>
</feature>
<proteinExistence type="predicted"/>
<keyword evidence="1" id="KW-0812">Transmembrane</keyword>
<organism evidence="2 3">
    <name type="scientific">Phasianus colchicus</name>
    <name type="common">Common pheasant</name>
    <dbReference type="NCBI Taxonomy" id="9054"/>
    <lineage>
        <taxon>Eukaryota</taxon>
        <taxon>Metazoa</taxon>
        <taxon>Chordata</taxon>
        <taxon>Craniata</taxon>
        <taxon>Vertebrata</taxon>
        <taxon>Euteleostomi</taxon>
        <taxon>Archelosauria</taxon>
        <taxon>Archosauria</taxon>
        <taxon>Dinosauria</taxon>
        <taxon>Saurischia</taxon>
        <taxon>Theropoda</taxon>
        <taxon>Coelurosauria</taxon>
        <taxon>Aves</taxon>
        <taxon>Neognathae</taxon>
        <taxon>Galloanserae</taxon>
        <taxon>Galliformes</taxon>
        <taxon>Phasianidae</taxon>
        <taxon>Phasianinae</taxon>
        <taxon>Phasianus</taxon>
    </lineage>
</organism>
<reference evidence="2" key="2">
    <citation type="submission" date="2025-09" db="UniProtKB">
        <authorList>
            <consortium name="Ensembl"/>
        </authorList>
    </citation>
    <scope>IDENTIFICATION</scope>
</reference>
<protein>
    <submittedName>
        <fullName evidence="2">Uncharacterized protein</fullName>
    </submittedName>
</protein>
<evidence type="ECO:0000313" key="3">
    <source>
        <dbReference type="Proteomes" id="UP000472261"/>
    </source>
</evidence>
<name>A0A669QRP5_PHACC</name>
<sequence>MLKTYWALIKFATLLYGAIGIYNRLKALMEICTCYLRGLLTVNKQVQANSKMLFQARLALDFLLGKEKGLCGYLKLYKEHYCVYIPNVTEELDK</sequence>
<dbReference type="AlphaFoldDB" id="A0A669QRP5"/>
<reference evidence="2" key="1">
    <citation type="submission" date="2025-08" db="UniProtKB">
        <authorList>
            <consortium name="Ensembl"/>
        </authorList>
    </citation>
    <scope>IDENTIFICATION</scope>
</reference>
<dbReference type="Proteomes" id="UP000472261">
    <property type="component" value="Unplaced"/>
</dbReference>
<dbReference type="SUPFAM" id="SSF58069">
    <property type="entry name" value="Virus ectodomain"/>
    <property type="match status" value="1"/>
</dbReference>
<keyword evidence="3" id="KW-1185">Reference proteome</keyword>
<dbReference type="Ensembl" id="ENSPCLT00000022312.1">
    <property type="protein sequence ID" value="ENSPCLP00000016806.1"/>
    <property type="gene ID" value="ENSPCLG00000013859.1"/>
</dbReference>